<sequence length="118" mass="13757">MKKLSPTRSPALSDLLKETVGSKLSDRKGDYADFEFKTVPKMTMRLSRNRYSHDLSRKNRLSEATKVLLQILHEQERSTIQEYTLNSVTFKYTIYSGWNWNAVNSPPTISMVYFIFLV</sequence>
<proteinExistence type="predicted"/>
<protein>
    <submittedName>
        <fullName evidence="1">Uncharacterized protein</fullName>
    </submittedName>
</protein>
<dbReference type="AlphaFoldDB" id="A0A3M6TFS6"/>
<name>A0A3M6TFS6_POCDA</name>
<organism evidence="1 2">
    <name type="scientific">Pocillopora damicornis</name>
    <name type="common">Cauliflower coral</name>
    <name type="synonym">Millepora damicornis</name>
    <dbReference type="NCBI Taxonomy" id="46731"/>
    <lineage>
        <taxon>Eukaryota</taxon>
        <taxon>Metazoa</taxon>
        <taxon>Cnidaria</taxon>
        <taxon>Anthozoa</taxon>
        <taxon>Hexacorallia</taxon>
        <taxon>Scleractinia</taxon>
        <taxon>Astrocoeniina</taxon>
        <taxon>Pocilloporidae</taxon>
        <taxon>Pocillopora</taxon>
    </lineage>
</organism>
<dbReference type="Proteomes" id="UP000275408">
    <property type="component" value="Unassembled WGS sequence"/>
</dbReference>
<accession>A0A3M6TFS6</accession>
<comment type="caution">
    <text evidence="1">The sequence shown here is derived from an EMBL/GenBank/DDBJ whole genome shotgun (WGS) entry which is preliminary data.</text>
</comment>
<evidence type="ECO:0000313" key="2">
    <source>
        <dbReference type="Proteomes" id="UP000275408"/>
    </source>
</evidence>
<reference evidence="1 2" key="1">
    <citation type="journal article" date="2018" name="Sci. Rep.">
        <title>Comparative analysis of the Pocillopora damicornis genome highlights role of immune system in coral evolution.</title>
        <authorList>
            <person name="Cunning R."/>
            <person name="Bay R.A."/>
            <person name="Gillette P."/>
            <person name="Baker A.C."/>
            <person name="Traylor-Knowles N."/>
        </authorList>
    </citation>
    <scope>NUCLEOTIDE SEQUENCE [LARGE SCALE GENOMIC DNA]</scope>
    <source>
        <strain evidence="1">RSMAS</strain>
        <tissue evidence="1">Whole animal</tissue>
    </source>
</reference>
<dbReference type="EMBL" id="RCHS01003669">
    <property type="protein sequence ID" value="RMX40266.1"/>
    <property type="molecule type" value="Genomic_DNA"/>
</dbReference>
<evidence type="ECO:0000313" key="1">
    <source>
        <dbReference type="EMBL" id="RMX40266.1"/>
    </source>
</evidence>
<gene>
    <name evidence="1" type="ORF">pdam_00019171</name>
</gene>
<keyword evidence="2" id="KW-1185">Reference proteome</keyword>